<evidence type="ECO:0000313" key="3">
    <source>
        <dbReference type="Proteomes" id="UP000248714"/>
    </source>
</evidence>
<keyword evidence="3" id="KW-1185">Reference proteome</keyword>
<sequence>MFTTGFTSPGSPAKANEDWFATTPDLAVVLDGATVRTTTGCQHGVPWYVSHLGPYLVAGALDKDAPLRNVLAQAIQQVSNLHADTCDLNDPGTPSAAVGMVRLVDGVVQYLVLGDISLVVETEKDGEYPIEVLRDDRVSSTAAAERAEADRHPIGSAEKDSALLLMKPAELAARNVEGGYFIAAADPAAVEHAYVGSFPVREVVRLALLSDGAARLVETFGLLSWTRALNMIEFEGPAAAIARVRDAEAGDPVGEAHPRNKTSDDATVLFADFHKVPSRVVGLRVGRAVNFDVDFDDPEVKAVRSKTLADFHTQTHDPDLTGEDVGGWRRRRDTNQQV</sequence>
<evidence type="ECO:0000313" key="2">
    <source>
        <dbReference type="EMBL" id="RAS57824.1"/>
    </source>
</evidence>
<comment type="caution">
    <text evidence="2">The sequence shown here is derived from an EMBL/GenBank/DDBJ whole genome shotgun (WGS) entry which is preliminary data.</text>
</comment>
<proteinExistence type="predicted"/>
<reference evidence="2 3" key="1">
    <citation type="submission" date="2018-06" db="EMBL/GenBank/DDBJ databases">
        <title>Genomic Encyclopedia of Type Strains, Phase IV (KMG-IV): sequencing the most valuable type-strain genomes for metagenomic binning, comparative biology and taxonomic classification.</title>
        <authorList>
            <person name="Goeker M."/>
        </authorList>
    </citation>
    <scope>NUCLEOTIDE SEQUENCE [LARGE SCALE GENOMIC DNA]</scope>
    <source>
        <strain evidence="2 3">DSM 45479</strain>
    </source>
</reference>
<evidence type="ECO:0000256" key="1">
    <source>
        <dbReference type="SAM" id="MobiDB-lite"/>
    </source>
</evidence>
<dbReference type="InterPro" id="IPR036457">
    <property type="entry name" value="PPM-type-like_dom_sf"/>
</dbReference>
<accession>A0ABX9DUZ8</accession>
<dbReference type="EMBL" id="QLTT01000021">
    <property type="protein sequence ID" value="RAS57824.1"/>
    <property type="molecule type" value="Genomic_DNA"/>
</dbReference>
<name>A0ABX9DUZ8_9PSEU</name>
<organism evidence="2 3">
    <name type="scientific">Lentzea atacamensis</name>
    <dbReference type="NCBI Taxonomy" id="531938"/>
    <lineage>
        <taxon>Bacteria</taxon>
        <taxon>Bacillati</taxon>
        <taxon>Actinomycetota</taxon>
        <taxon>Actinomycetes</taxon>
        <taxon>Pseudonocardiales</taxon>
        <taxon>Pseudonocardiaceae</taxon>
        <taxon>Lentzea</taxon>
    </lineage>
</organism>
<dbReference type="RefSeq" id="WP_112232747.1">
    <property type="nucleotide sequence ID" value="NZ_QLTT01000021.1"/>
</dbReference>
<feature type="region of interest" description="Disordered" evidence="1">
    <location>
        <begin position="313"/>
        <end position="338"/>
    </location>
</feature>
<gene>
    <name evidence="2" type="ORF">C8D87_1217</name>
</gene>
<dbReference type="Proteomes" id="UP000248714">
    <property type="component" value="Unassembled WGS sequence"/>
</dbReference>
<dbReference type="Gene3D" id="3.60.40.10">
    <property type="entry name" value="PPM-type phosphatase domain"/>
    <property type="match status" value="1"/>
</dbReference>
<protein>
    <submittedName>
        <fullName evidence="2">Protein phosphatase 2C-like protein</fullName>
    </submittedName>
</protein>